<keyword evidence="2" id="KW-0596">Phosphopantetheine</keyword>
<dbReference type="InterPro" id="IPR000873">
    <property type="entry name" value="AMP-dep_synth/lig_dom"/>
</dbReference>
<dbReference type="InterPro" id="IPR045851">
    <property type="entry name" value="AMP-bd_C_sf"/>
</dbReference>
<dbReference type="EMBL" id="JBHSFN010000032">
    <property type="protein sequence ID" value="MFC4591360.1"/>
    <property type="molecule type" value="Genomic_DNA"/>
</dbReference>
<dbReference type="Gene3D" id="3.40.50.12780">
    <property type="entry name" value="N-terminal domain of ligase-like"/>
    <property type="match status" value="1"/>
</dbReference>
<feature type="domain" description="Carrier" evidence="5">
    <location>
        <begin position="1258"/>
        <end position="1333"/>
    </location>
</feature>
<dbReference type="PROSITE" id="PS00455">
    <property type="entry name" value="AMP_BINDING"/>
    <property type="match status" value="1"/>
</dbReference>
<evidence type="ECO:0000256" key="1">
    <source>
        <dbReference type="ARBA" id="ARBA00001957"/>
    </source>
</evidence>
<feature type="region of interest" description="Disordered" evidence="4">
    <location>
        <begin position="1327"/>
        <end position="1371"/>
    </location>
</feature>
<dbReference type="SUPFAM" id="SSF47336">
    <property type="entry name" value="ACP-like"/>
    <property type="match status" value="2"/>
</dbReference>
<evidence type="ECO:0000256" key="2">
    <source>
        <dbReference type="ARBA" id="ARBA00022450"/>
    </source>
</evidence>
<dbReference type="Proteomes" id="UP001595891">
    <property type="component" value="Unassembled WGS sequence"/>
</dbReference>
<name>A0ABV9ENX4_9ACTN</name>
<dbReference type="InterPro" id="IPR020806">
    <property type="entry name" value="PKS_PP-bd"/>
</dbReference>
<dbReference type="PANTHER" id="PTHR45527">
    <property type="entry name" value="NONRIBOSOMAL PEPTIDE SYNTHETASE"/>
    <property type="match status" value="1"/>
</dbReference>
<evidence type="ECO:0000313" key="6">
    <source>
        <dbReference type="EMBL" id="MFC4591360.1"/>
    </source>
</evidence>
<accession>A0ABV9ENX4</accession>
<keyword evidence="3" id="KW-0597">Phosphoprotein</keyword>
<dbReference type="Pfam" id="PF00501">
    <property type="entry name" value="AMP-binding"/>
    <property type="match status" value="1"/>
</dbReference>
<dbReference type="Gene3D" id="1.10.1200.10">
    <property type="entry name" value="ACP-like"/>
    <property type="match status" value="2"/>
</dbReference>
<comment type="cofactor">
    <cofactor evidence="1">
        <name>pantetheine 4'-phosphate</name>
        <dbReference type="ChEBI" id="CHEBI:47942"/>
    </cofactor>
</comment>
<dbReference type="Pfam" id="PF13193">
    <property type="entry name" value="AMP-binding_C"/>
    <property type="match status" value="1"/>
</dbReference>
<dbReference type="SMART" id="SM00823">
    <property type="entry name" value="PKS_PP"/>
    <property type="match status" value="2"/>
</dbReference>
<dbReference type="Gene3D" id="3.30.300.30">
    <property type="match status" value="2"/>
</dbReference>
<gene>
    <name evidence="6" type="ORF">ACFO8L_35070</name>
</gene>
<dbReference type="CDD" id="cd19531">
    <property type="entry name" value="LCL_NRPS-like"/>
    <property type="match status" value="1"/>
</dbReference>
<dbReference type="InterPro" id="IPR001242">
    <property type="entry name" value="Condensation_dom"/>
</dbReference>
<dbReference type="Pfam" id="PF05050">
    <property type="entry name" value="Methyltransf_21"/>
    <property type="match status" value="1"/>
</dbReference>
<dbReference type="Pfam" id="PF00550">
    <property type="entry name" value="PP-binding"/>
    <property type="match status" value="2"/>
</dbReference>
<proteinExistence type="predicted"/>
<dbReference type="InterPro" id="IPR006342">
    <property type="entry name" value="FkbM_mtfrase"/>
</dbReference>
<dbReference type="Pfam" id="PF00668">
    <property type="entry name" value="Condensation"/>
    <property type="match status" value="1"/>
</dbReference>
<dbReference type="Gene3D" id="3.40.50.150">
    <property type="entry name" value="Vaccinia Virus protein VP39"/>
    <property type="match status" value="1"/>
</dbReference>
<sequence length="1371" mass="150045">PTLILDQKEITAAPHHPPTANVGPGDLAYVIYTSGSTGEPKGAMNSHGAMLNRLQWMQDRYRLDATDRVLQKTPMSFDVSVWEFFWPLMSGARLVLARPEGHKDPAYLRDTIIREKVTTLHFVPSMLEVFLDQPGVERCMSVRRVICSGEALSAELQDRFLDRLGTELHNLYGPTEAAVDVSHWQCARGDATVPIGRPIAGLTLHVVDANLREVPAGVPGELLIGGAGVGRGYHRRPGLTARKFIPDPFGRAGGRLYRTGDRVRRRADGELEYLGRFDDQIKLRGFRIELGEIETVLARHPSVAQAAVVVREDRPGDQRLVGYLTLDERHASGAARLARLKGRPLPEGGHLVELAPDLPLVMPNALDGRFVYREIFEDLTYARHGIHLPDDACVLDVGANIGLFTLFVARNCARPRIYSFEPIPQIFRMLQENMGLHGVGAELINSAAGAEARDEVEFTYYPNASILSGQYADEDSVREVVSGFLANEIGGDAGDETVGVLLKERLRGVPVSCSVVPISQVMRERGIERVDLLKIDVEGSELDTLAGIDEADWARIDQVVVEVHDVDGRLAYVREMLSARGYQVDAHRDESLRHSALYNLYARRTPTPPAPAGVPGALGSFGFSGDLADELREHAGGLLPEYMVPGAFVVLERLPLTANGKLDRKALPAPGSGPQTSGRAPRNVREEMLCALYADVLGLTRVGIDDDFFTLGGHSLMVTRLVARIRDVLGVHVPVRAVFDAKTVARLAPALTPGPAGRPPAIIARDHPGPVRLSHGQQRLWFVEQLHAGAAVFNIPLVLRLHGELDTEALQEAVRTLWRRHASLRLRFTEAAGHPVQEIGPEDGFDLTLADASGDLNGRLHAPPGPAGLPHAPLDLDGLLHDLLHEPFDLAQGPLLRAHLIRVGDRDHILALVVHHIAADGWSLNILRRELAECYNALTQGGRPGLPPLPVQYTDYATWQRDQTATEHLDYWRHQLEDAPVLDLPTDHPRPATMTYQGHSHRFHLPPDLVTAIHQTGHQQGATPFMTLLAAFTTLLSGYTGQDDISVGAPLAGRDHPQLDDLVGFFVNTVVIRTRLTGRTGQHGDDAQDGGVQDGGGGEPTFRWLLDHTRDTTLSALDHQDLPFDHLVDTLLTTRDPARTPLFQVAFALQNTPADQPDLTGLTTTPIHPTAGASQFDLTMSLEEDDHGLHGVIEYRTDLFTHHTIERLADHYRTLLTAVTADPDRPLSHLPVLVHEGERWREPGITAAEAVPDDGPATPRDGIEHDLAAIWRDVLDVPAVGRHDNFFDIGGNSMLLVGVRERIRTELGREIAMVDLFRMSSLRALAGHLAGDEPPPPGTSSGDAPGEPAGNPLLAGRRRARARRDLGQGRT</sequence>
<dbReference type="InterPro" id="IPR023213">
    <property type="entry name" value="CAT-like_dom_sf"/>
</dbReference>
<evidence type="ECO:0000256" key="4">
    <source>
        <dbReference type="SAM" id="MobiDB-lite"/>
    </source>
</evidence>
<dbReference type="InterPro" id="IPR025110">
    <property type="entry name" value="AMP-bd_C"/>
</dbReference>
<keyword evidence="7" id="KW-1185">Reference proteome</keyword>
<feature type="domain" description="Carrier" evidence="5">
    <location>
        <begin position="680"/>
        <end position="755"/>
    </location>
</feature>
<feature type="non-terminal residue" evidence="6">
    <location>
        <position position="1"/>
    </location>
</feature>
<dbReference type="PROSITE" id="PS50075">
    <property type="entry name" value="CARRIER"/>
    <property type="match status" value="2"/>
</dbReference>
<dbReference type="NCBIfam" id="TIGR01733">
    <property type="entry name" value="AA-adenyl-dom"/>
    <property type="match status" value="1"/>
</dbReference>
<comment type="caution">
    <text evidence="6">The sequence shown here is derived from an EMBL/GenBank/DDBJ whole genome shotgun (WGS) entry which is preliminary data.</text>
</comment>
<dbReference type="SUPFAM" id="SSF52777">
    <property type="entry name" value="CoA-dependent acyltransferases"/>
    <property type="match status" value="2"/>
</dbReference>
<dbReference type="InterPro" id="IPR042099">
    <property type="entry name" value="ANL_N_sf"/>
</dbReference>
<dbReference type="NCBIfam" id="TIGR01444">
    <property type="entry name" value="fkbM_fam"/>
    <property type="match status" value="1"/>
</dbReference>
<dbReference type="Gene3D" id="3.30.559.10">
    <property type="entry name" value="Chloramphenicol acetyltransferase-like domain"/>
    <property type="match status" value="1"/>
</dbReference>
<evidence type="ECO:0000313" key="7">
    <source>
        <dbReference type="Proteomes" id="UP001595891"/>
    </source>
</evidence>
<dbReference type="Gene3D" id="3.30.559.30">
    <property type="entry name" value="Nonribosomal peptide synthetase, condensation domain"/>
    <property type="match status" value="1"/>
</dbReference>
<dbReference type="RefSeq" id="WP_316249594.1">
    <property type="nucleotide sequence ID" value="NZ_JANZYP010000033.1"/>
</dbReference>
<dbReference type="PROSITE" id="PS00012">
    <property type="entry name" value="PHOSPHOPANTETHEINE"/>
    <property type="match status" value="2"/>
</dbReference>
<reference evidence="7" key="1">
    <citation type="journal article" date="2019" name="Int. J. Syst. Evol. Microbiol.">
        <title>The Global Catalogue of Microorganisms (GCM) 10K type strain sequencing project: providing services to taxonomists for standard genome sequencing and annotation.</title>
        <authorList>
            <consortium name="The Broad Institute Genomics Platform"/>
            <consortium name="The Broad Institute Genome Sequencing Center for Infectious Disease"/>
            <person name="Wu L."/>
            <person name="Ma J."/>
        </authorList>
    </citation>
    <scope>NUCLEOTIDE SEQUENCE [LARGE SCALE GENOMIC DNA]</scope>
    <source>
        <strain evidence="7">CCUG 49560</strain>
    </source>
</reference>
<dbReference type="InterPro" id="IPR020845">
    <property type="entry name" value="AMP-binding_CS"/>
</dbReference>
<dbReference type="InterPro" id="IPR029063">
    <property type="entry name" value="SAM-dependent_MTases_sf"/>
</dbReference>
<dbReference type="PANTHER" id="PTHR45527:SF1">
    <property type="entry name" value="FATTY ACID SYNTHASE"/>
    <property type="match status" value="1"/>
</dbReference>
<organism evidence="6 7">
    <name type="scientific">Sphaerisporangium corydalis</name>
    <dbReference type="NCBI Taxonomy" id="1441875"/>
    <lineage>
        <taxon>Bacteria</taxon>
        <taxon>Bacillati</taxon>
        <taxon>Actinomycetota</taxon>
        <taxon>Actinomycetes</taxon>
        <taxon>Streptosporangiales</taxon>
        <taxon>Streptosporangiaceae</taxon>
        <taxon>Sphaerisporangium</taxon>
    </lineage>
</organism>
<dbReference type="InterPro" id="IPR009081">
    <property type="entry name" value="PP-bd_ACP"/>
</dbReference>
<dbReference type="InterPro" id="IPR010071">
    <property type="entry name" value="AA_adenyl_dom"/>
</dbReference>
<dbReference type="SUPFAM" id="SSF56801">
    <property type="entry name" value="Acetyl-CoA synthetase-like"/>
    <property type="match status" value="1"/>
</dbReference>
<dbReference type="InterPro" id="IPR006162">
    <property type="entry name" value="Ppantetheine_attach_site"/>
</dbReference>
<evidence type="ECO:0000259" key="5">
    <source>
        <dbReference type="PROSITE" id="PS50075"/>
    </source>
</evidence>
<dbReference type="SUPFAM" id="SSF53335">
    <property type="entry name" value="S-adenosyl-L-methionine-dependent methyltransferases"/>
    <property type="match status" value="1"/>
</dbReference>
<evidence type="ECO:0000256" key="3">
    <source>
        <dbReference type="ARBA" id="ARBA00022553"/>
    </source>
</evidence>
<feature type="region of interest" description="Disordered" evidence="4">
    <location>
        <begin position="662"/>
        <end position="681"/>
    </location>
</feature>
<dbReference type="InterPro" id="IPR036736">
    <property type="entry name" value="ACP-like_sf"/>
</dbReference>
<protein>
    <submittedName>
        <fullName evidence="6">Amino acid adenylation domain-containing protein</fullName>
    </submittedName>
</protein>